<comment type="pathway">
    <text evidence="1 8">Amino-acid biosynthesis; L-histidine biosynthesis; L-histidine from 5-phospho-alpha-D-ribose 1-diphosphate: step 8/9.</text>
</comment>
<dbReference type="Pfam" id="PF13263">
    <property type="entry name" value="PHP_C"/>
    <property type="match status" value="1"/>
</dbReference>
<name>A0AAU8LSV3_9BACT</name>
<gene>
    <name evidence="10" type="ORF">Q3M24_16965</name>
</gene>
<dbReference type="PANTHER" id="PTHR21039:SF0">
    <property type="entry name" value="HISTIDINOL-PHOSPHATASE"/>
    <property type="match status" value="1"/>
</dbReference>
<dbReference type="InterPro" id="IPR004013">
    <property type="entry name" value="PHP_dom"/>
</dbReference>
<keyword evidence="4 8" id="KW-0028">Amino-acid biosynthesis</keyword>
<keyword evidence="6 8" id="KW-0368">Histidine biosynthesis</keyword>
<keyword evidence="5 8" id="KW-0378">Hydrolase</keyword>
<sequence length="263" mass="29932">MSDLPALDITGDHHVHTRYCNHAVGEMEEYVLAAIAKGLRSLTFLEHLECGLSYSPCIWLTPELFQRYFAEGEQLREKYTDQISIRLGAEVGYNPRAIDKLLAMLDAFPFAHRGLSCHFFFDGKEHLNMLSRSTDHIKKIAEYGTEPILDTYFKNLIQGCQDIPCDKLCHLDAALRHNTPALTAYHYELIDELFAVMLQNNIALEVNTSGYELRPYPYPVITLIQRAQHIGIPLIIGSDAHRPEQVGRFFERVTEELGQAPPC</sequence>
<dbReference type="EC" id="3.1.3.15" evidence="3 8"/>
<evidence type="ECO:0000256" key="5">
    <source>
        <dbReference type="ARBA" id="ARBA00022801"/>
    </source>
</evidence>
<evidence type="ECO:0000256" key="8">
    <source>
        <dbReference type="RuleBase" id="RU366003"/>
    </source>
</evidence>
<dbReference type="SUPFAM" id="SSF89550">
    <property type="entry name" value="PHP domain-like"/>
    <property type="match status" value="1"/>
</dbReference>
<dbReference type="GO" id="GO:0005737">
    <property type="term" value="C:cytoplasm"/>
    <property type="evidence" value="ECO:0007669"/>
    <property type="project" value="TreeGrafter"/>
</dbReference>
<proteinExistence type="inferred from homology"/>
<dbReference type="KEGG" id="eaj:Q3M24_16965"/>
<feature type="domain" description="PHP" evidence="9">
    <location>
        <begin position="12"/>
        <end position="209"/>
    </location>
</feature>
<dbReference type="GO" id="GO:0000105">
    <property type="term" value="P:L-histidine biosynthetic process"/>
    <property type="evidence" value="ECO:0007669"/>
    <property type="project" value="UniProtKB-UniRule"/>
</dbReference>
<reference evidence="10" key="2">
    <citation type="submission" date="2024-06" db="EMBL/GenBank/DDBJ databases">
        <authorList>
            <person name="Plum-Jensen L.E."/>
            <person name="Schramm A."/>
            <person name="Marshall I.P.G."/>
        </authorList>
    </citation>
    <scope>NUCLEOTIDE SEQUENCE</scope>
    <source>
        <strain evidence="10">Rat1</strain>
    </source>
</reference>
<dbReference type="EMBL" id="CP159373">
    <property type="protein sequence ID" value="XCN71983.1"/>
    <property type="molecule type" value="Genomic_DNA"/>
</dbReference>
<dbReference type="Pfam" id="PF02811">
    <property type="entry name" value="PHP"/>
    <property type="match status" value="1"/>
</dbReference>
<protein>
    <recommendedName>
        <fullName evidence="3 8">Histidinol-phosphatase</fullName>
        <shortName evidence="8">HolPase</shortName>
        <ecNumber evidence="3 8">3.1.3.15</ecNumber>
    </recommendedName>
</protein>
<evidence type="ECO:0000256" key="1">
    <source>
        <dbReference type="ARBA" id="ARBA00004970"/>
    </source>
</evidence>
<evidence type="ECO:0000256" key="4">
    <source>
        <dbReference type="ARBA" id="ARBA00022605"/>
    </source>
</evidence>
<dbReference type="CDD" id="cd12110">
    <property type="entry name" value="PHP_HisPPase_Hisj_like"/>
    <property type="match status" value="1"/>
</dbReference>
<dbReference type="GO" id="GO:0004401">
    <property type="term" value="F:histidinol-phosphatase activity"/>
    <property type="evidence" value="ECO:0007669"/>
    <property type="project" value="UniProtKB-UniRule"/>
</dbReference>
<dbReference type="InterPro" id="IPR016195">
    <property type="entry name" value="Pol/histidinol_Pase-like"/>
</dbReference>
<dbReference type="PANTHER" id="PTHR21039">
    <property type="entry name" value="HISTIDINOL PHOSPHATASE-RELATED"/>
    <property type="match status" value="1"/>
</dbReference>
<evidence type="ECO:0000256" key="7">
    <source>
        <dbReference type="ARBA" id="ARBA00049158"/>
    </source>
</evidence>
<evidence type="ECO:0000259" key="9">
    <source>
        <dbReference type="Pfam" id="PF02811"/>
    </source>
</evidence>
<evidence type="ECO:0000256" key="6">
    <source>
        <dbReference type="ARBA" id="ARBA00023102"/>
    </source>
</evidence>
<dbReference type="AlphaFoldDB" id="A0AAU8LSV3"/>
<comment type="similarity">
    <text evidence="2 8">Belongs to the PHP hydrolase family. HisK subfamily.</text>
</comment>
<evidence type="ECO:0000256" key="3">
    <source>
        <dbReference type="ARBA" id="ARBA00013085"/>
    </source>
</evidence>
<evidence type="ECO:0000256" key="2">
    <source>
        <dbReference type="ARBA" id="ARBA00009152"/>
    </source>
</evidence>
<dbReference type="NCBIfam" id="TIGR01856">
    <property type="entry name" value="hisJ_fam"/>
    <property type="match status" value="1"/>
</dbReference>
<evidence type="ECO:0000313" key="10">
    <source>
        <dbReference type="EMBL" id="XCN71983.1"/>
    </source>
</evidence>
<comment type="catalytic activity">
    <reaction evidence="7 8">
        <text>L-histidinol phosphate + H2O = L-histidinol + phosphate</text>
        <dbReference type="Rhea" id="RHEA:14465"/>
        <dbReference type="ChEBI" id="CHEBI:15377"/>
        <dbReference type="ChEBI" id="CHEBI:43474"/>
        <dbReference type="ChEBI" id="CHEBI:57699"/>
        <dbReference type="ChEBI" id="CHEBI:57980"/>
        <dbReference type="EC" id="3.1.3.15"/>
    </reaction>
</comment>
<accession>A0AAU8LSV3</accession>
<dbReference type="Gene3D" id="3.20.20.140">
    <property type="entry name" value="Metal-dependent hydrolases"/>
    <property type="match status" value="1"/>
</dbReference>
<reference evidence="10" key="1">
    <citation type="journal article" date="2024" name="Syst. Appl. Microbiol.">
        <title>First single-strain enrichments of Electrothrix cable bacteria, description of E. aestuarii sp. nov. and E. rattekaaiensis sp. nov., and proposal of a cable bacteria taxonomy following the rules of the SeqCode.</title>
        <authorList>
            <person name="Plum-Jensen L.E."/>
            <person name="Schramm A."/>
            <person name="Marshall I.P.G."/>
        </authorList>
    </citation>
    <scope>NUCLEOTIDE SEQUENCE</scope>
    <source>
        <strain evidence="10">Rat1</strain>
    </source>
</reference>
<organism evidence="10">
    <name type="scientific">Candidatus Electrothrix aestuarii</name>
    <dbReference type="NCBI Taxonomy" id="3062594"/>
    <lineage>
        <taxon>Bacteria</taxon>
        <taxon>Pseudomonadati</taxon>
        <taxon>Thermodesulfobacteriota</taxon>
        <taxon>Desulfobulbia</taxon>
        <taxon>Desulfobulbales</taxon>
        <taxon>Desulfobulbaceae</taxon>
        <taxon>Candidatus Electrothrix</taxon>
    </lineage>
</organism>
<dbReference type="InterPro" id="IPR010140">
    <property type="entry name" value="Histidinol_P_phosphatase_HisJ"/>
</dbReference>